<protein>
    <submittedName>
        <fullName evidence="2">Uncharacterized protein</fullName>
    </submittedName>
</protein>
<gene>
    <name evidence="2" type="ORF">JK635_12935</name>
</gene>
<proteinExistence type="predicted"/>
<keyword evidence="1" id="KW-1133">Transmembrane helix</keyword>
<evidence type="ECO:0000313" key="2">
    <source>
        <dbReference type="EMBL" id="MBL4953113.1"/>
    </source>
</evidence>
<sequence>MIGAFPAPIGALLLSIGVFPAPIGALLLSIGVLSVPIGAPKINTTKISTNLQVFHKFLYFSANKVYTIS</sequence>
<dbReference type="EMBL" id="JAESWB010000171">
    <property type="protein sequence ID" value="MBL4953113.1"/>
    <property type="molecule type" value="Genomic_DNA"/>
</dbReference>
<dbReference type="Proteomes" id="UP000623967">
    <property type="component" value="Unassembled WGS sequence"/>
</dbReference>
<keyword evidence="1" id="KW-0472">Membrane</keyword>
<keyword evidence="1" id="KW-0812">Transmembrane</keyword>
<accession>A0ABS1TR90</accession>
<reference evidence="2 3" key="1">
    <citation type="submission" date="2021-01" db="EMBL/GenBank/DDBJ databases">
        <title>Genome public.</title>
        <authorList>
            <person name="Liu C."/>
            <person name="Sun Q."/>
        </authorList>
    </citation>
    <scope>NUCLEOTIDE SEQUENCE [LARGE SCALE GENOMIC DNA]</scope>
    <source>
        <strain evidence="2 3">YIM B02564</strain>
    </source>
</reference>
<evidence type="ECO:0000256" key="1">
    <source>
        <dbReference type="SAM" id="Phobius"/>
    </source>
</evidence>
<name>A0ABS1TR90_9BACI</name>
<keyword evidence="3" id="KW-1185">Reference proteome</keyword>
<feature type="transmembrane region" description="Helical" evidence="1">
    <location>
        <begin position="12"/>
        <end position="37"/>
    </location>
</feature>
<comment type="caution">
    <text evidence="2">The sequence shown here is derived from an EMBL/GenBank/DDBJ whole genome shotgun (WGS) entry which is preliminary data.</text>
</comment>
<evidence type="ECO:0000313" key="3">
    <source>
        <dbReference type="Proteomes" id="UP000623967"/>
    </source>
</evidence>
<organism evidence="2 3">
    <name type="scientific">Neobacillus paridis</name>
    <dbReference type="NCBI Taxonomy" id="2803862"/>
    <lineage>
        <taxon>Bacteria</taxon>
        <taxon>Bacillati</taxon>
        <taxon>Bacillota</taxon>
        <taxon>Bacilli</taxon>
        <taxon>Bacillales</taxon>
        <taxon>Bacillaceae</taxon>
        <taxon>Neobacillus</taxon>
    </lineage>
</organism>